<protein>
    <recommendedName>
        <fullName evidence="6">SIAH-type domain-containing protein</fullName>
    </recommendedName>
</protein>
<evidence type="ECO:0000313" key="8">
    <source>
        <dbReference type="Proteomes" id="UP000823388"/>
    </source>
</evidence>
<dbReference type="PROSITE" id="PS51081">
    <property type="entry name" value="ZF_SIAH"/>
    <property type="match status" value="1"/>
</dbReference>
<dbReference type="InterPro" id="IPR052088">
    <property type="entry name" value="E3_ubiquitin-ligase_SINA"/>
</dbReference>
<evidence type="ECO:0000259" key="6">
    <source>
        <dbReference type="PROSITE" id="PS51081"/>
    </source>
</evidence>
<feature type="region of interest" description="Disordered" evidence="5">
    <location>
        <begin position="374"/>
        <end position="488"/>
    </location>
</feature>
<sequence>MEVERVSSYHGRRRRRSPVVFDAGDASSFSFRRKRSRMDYGGGDAVAEDQSRRGGGRAGEDLLPRPRAEEEEEEEDSDDERPIRFVRRRGSTAGPPSQAPATVATAPEPSPSSSCSNNSSSVIWDATVEDHSALDCSIFYLPLKPPIFQCHVGHVVCCRCNDKLRPATQCHKCRAPTPGGYRRSYDMETLLGAIRVPCPNAARGCAHRPAYHDRDAHALACPHAAPCRCPGEACGFAGPAAALADHVAAEHGWPCTAVDADGPGTSLILRDGFNFLTVTASRAAAAATSPSHGAATSKFLFLLNVVPARLFGRVITVFCIHPDRTATATASPPPPPPPPKLQLSRTLASSSLSLSVSPSLISLSPLSAAAAPRQRGVQVAKLPPRPPAPSPQAATARRTQACSRRLAAQEQCSPPLILPIPPFTNPKFPNPPSPHAKCQSLTPAAPDRVQQRPRGSKPEAGGAPSRVQYRRHSVDLPRRRPQRLLREF</sequence>
<name>A0A8T0UPW0_PANVG</name>
<dbReference type="AlphaFoldDB" id="A0A8T0UPW0"/>
<dbReference type="SUPFAM" id="SSF49599">
    <property type="entry name" value="TRAF domain-like"/>
    <property type="match status" value="1"/>
</dbReference>
<reference evidence="7" key="1">
    <citation type="submission" date="2020-05" db="EMBL/GenBank/DDBJ databases">
        <title>WGS assembly of Panicum virgatum.</title>
        <authorList>
            <person name="Lovell J.T."/>
            <person name="Jenkins J."/>
            <person name="Shu S."/>
            <person name="Juenger T.E."/>
            <person name="Schmutz J."/>
        </authorList>
    </citation>
    <scope>NUCLEOTIDE SEQUENCE</scope>
    <source>
        <strain evidence="7">AP13</strain>
    </source>
</reference>
<keyword evidence="8" id="KW-1185">Reference proteome</keyword>
<evidence type="ECO:0000256" key="3">
    <source>
        <dbReference type="ARBA" id="ARBA00022833"/>
    </source>
</evidence>
<accession>A0A8T0UPW0</accession>
<feature type="compositionally biased region" description="Basic and acidic residues" evidence="5">
    <location>
        <begin position="58"/>
        <end position="68"/>
    </location>
</feature>
<dbReference type="Proteomes" id="UP000823388">
    <property type="component" value="Chromosome 3K"/>
</dbReference>
<dbReference type="PANTHER" id="PTHR10315">
    <property type="entry name" value="E3 UBIQUITIN PROTEIN LIGASE SIAH"/>
    <property type="match status" value="1"/>
</dbReference>
<feature type="compositionally biased region" description="Basic and acidic residues" evidence="5">
    <location>
        <begin position="472"/>
        <end position="488"/>
    </location>
</feature>
<feature type="region of interest" description="Disordered" evidence="5">
    <location>
        <begin position="1"/>
        <end position="120"/>
    </location>
</feature>
<evidence type="ECO:0000256" key="1">
    <source>
        <dbReference type="ARBA" id="ARBA00022723"/>
    </source>
</evidence>
<dbReference type="PANTHER" id="PTHR10315:SF96">
    <property type="entry name" value="SIAH-TYPE DOMAIN-CONTAINING PROTEIN"/>
    <property type="match status" value="1"/>
</dbReference>
<evidence type="ECO:0000313" key="7">
    <source>
        <dbReference type="EMBL" id="KAG2624710.1"/>
    </source>
</evidence>
<dbReference type="InterPro" id="IPR013083">
    <property type="entry name" value="Znf_RING/FYVE/PHD"/>
</dbReference>
<evidence type="ECO:0000256" key="5">
    <source>
        <dbReference type="SAM" id="MobiDB-lite"/>
    </source>
</evidence>
<dbReference type="GO" id="GO:0061630">
    <property type="term" value="F:ubiquitin protein ligase activity"/>
    <property type="evidence" value="ECO:0007669"/>
    <property type="project" value="TreeGrafter"/>
</dbReference>
<keyword evidence="1" id="KW-0479">Metal-binding</keyword>
<comment type="caution">
    <text evidence="7">The sequence shown here is derived from an EMBL/GenBank/DDBJ whole genome shotgun (WGS) entry which is preliminary data.</text>
</comment>
<feature type="domain" description="SIAH-type" evidence="6">
    <location>
        <begin position="193"/>
        <end position="252"/>
    </location>
</feature>
<dbReference type="EMBL" id="CM029041">
    <property type="protein sequence ID" value="KAG2624710.1"/>
    <property type="molecule type" value="Genomic_DNA"/>
</dbReference>
<gene>
    <name evidence="7" type="ORF">PVAP13_3KG151900</name>
</gene>
<feature type="compositionally biased region" description="Pro residues" evidence="5">
    <location>
        <begin position="416"/>
        <end position="434"/>
    </location>
</feature>
<organism evidence="7 8">
    <name type="scientific">Panicum virgatum</name>
    <name type="common">Blackwell switchgrass</name>
    <dbReference type="NCBI Taxonomy" id="38727"/>
    <lineage>
        <taxon>Eukaryota</taxon>
        <taxon>Viridiplantae</taxon>
        <taxon>Streptophyta</taxon>
        <taxon>Embryophyta</taxon>
        <taxon>Tracheophyta</taxon>
        <taxon>Spermatophyta</taxon>
        <taxon>Magnoliopsida</taxon>
        <taxon>Liliopsida</taxon>
        <taxon>Poales</taxon>
        <taxon>Poaceae</taxon>
        <taxon>PACMAD clade</taxon>
        <taxon>Panicoideae</taxon>
        <taxon>Panicodae</taxon>
        <taxon>Paniceae</taxon>
        <taxon>Panicinae</taxon>
        <taxon>Panicum</taxon>
        <taxon>Panicum sect. Hiantes</taxon>
    </lineage>
</organism>
<dbReference type="InterPro" id="IPR013010">
    <property type="entry name" value="Znf_SIAH"/>
</dbReference>
<evidence type="ECO:0000256" key="2">
    <source>
        <dbReference type="ARBA" id="ARBA00022771"/>
    </source>
</evidence>
<dbReference type="GO" id="GO:0008270">
    <property type="term" value="F:zinc ion binding"/>
    <property type="evidence" value="ECO:0007669"/>
    <property type="project" value="UniProtKB-KW"/>
</dbReference>
<feature type="compositionally biased region" description="Acidic residues" evidence="5">
    <location>
        <begin position="69"/>
        <end position="79"/>
    </location>
</feature>
<dbReference type="Gene3D" id="3.30.40.10">
    <property type="entry name" value="Zinc/RING finger domain, C3HC4 (zinc finger)"/>
    <property type="match status" value="1"/>
</dbReference>
<keyword evidence="2 4" id="KW-0863">Zinc-finger</keyword>
<evidence type="ECO:0000256" key="4">
    <source>
        <dbReference type="PROSITE-ProRule" id="PRU00455"/>
    </source>
</evidence>
<keyword evidence="3" id="KW-0862">Zinc</keyword>
<proteinExistence type="predicted"/>
<dbReference type="Pfam" id="PF21361">
    <property type="entry name" value="Sina_ZnF"/>
    <property type="match status" value="1"/>
</dbReference>
<feature type="compositionally biased region" description="Low complexity" evidence="5">
    <location>
        <begin position="111"/>
        <end position="120"/>
    </location>
</feature>
<dbReference type="GO" id="GO:0005737">
    <property type="term" value="C:cytoplasm"/>
    <property type="evidence" value="ECO:0007669"/>
    <property type="project" value="TreeGrafter"/>
</dbReference>